<dbReference type="Gene3D" id="3.40.50.970">
    <property type="match status" value="1"/>
</dbReference>
<keyword evidence="3" id="KW-0786">Thiamine pyrophosphate</keyword>
<dbReference type="HOGENOM" id="CLU_029393_5_0_11"/>
<protein>
    <submittedName>
        <fullName evidence="5">Pyruvate dehydrogenase (Lipoamide)</fullName>
        <ecNumber evidence="5">1.2.4.1</ecNumber>
    </submittedName>
</protein>
<evidence type="ECO:0000256" key="3">
    <source>
        <dbReference type="ARBA" id="ARBA00023052"/>
    </source>
</evidence>
<keyword evidence="6" id="KW-1185">Reference proteome</keyword>
<dbReference type="STRING" id="266117.Rxyl_3050"/>
<dbReference type="SUPFAM" id="SSF52518">
    <property type="entry name" value="Thiamin diphosphate-binding fold (THDP-binding)"/>
    <property type="match status" value="1"/>
</dbReference>
<dbReference type="PANTHER" id="PTHR11516:SF60">
    <property type="entry name" value="PYRUVATE DEHYDROGENASE E1 COMPONENT SUBUNIT ALPHA"/>
    <property type="match status" value="1"/>
</dbReference>
<evidence type="ECO:0000313" key="5">
    <source>
        <dbReference type="EMBL" id="ABG05958.1"/>
    </source>
</evidence>
<dbReference type="Proteomes" id="UP000006637">
    <property type="component" value="Chromosome"/>
</dbReference>
<dbReference type="AlphaFoldDB" id="Q1ARM0"/>
<name>Q1ARM0_RUBXD</name>
<organism evidence="5 6">
    <name type="scientific">Rubrobacter xylanophilus (strain DSM 9941 / JCM 11954 / NBRC 16129 / PRD-1)</name>
    <dbReference type="NCBI Taxonomy" id="266117"/>
    <lineage>
        <taxon>Bacteria</taxon>
        <taxon>Bacillati</taxon>
        <taxon>Actinomycetota</taxon>
        <taxon>Rubrobacteria</taxon>
        <taxon>Rubrobacterales</taxon>
        <taxon>Rubrobacteraceae</taxon>
        <taxon>Rubrobacter</taxon>
    </lineage>
</organism>
<dbReference type="EC" id="1.2.4.1" evidence="5"/>
<evidence type="ECO:0000259" key="4">
    <source>
        <dbReference type="Pfam" id="PF00676"/>
    </source>
</evidence>
<dbReference type="KEGG" id="rxy:Rxyl_3050"/>
<feature type="domain" description="Dehydrogenase E1 component" evidence="4">
    <location>
        <begin position="14"/>
        <end position="311"/>
    </location>
</feature>
<comment type="cofactor">
    <cofactor evidence="1">
        <name>thiamine diphosphate</name>
        <dbReference type="ChEBI" id="CHEBI:58937"/>
    </cofactor>
</comment>
<evidence type="ECO:0000256" key="2">
    <source>
        <dbReference type="ARBA" id="ARBA00023002"/>
    </source>
</evidence>
<reference evidence="5 6" key="1">
    <citation type="submission" date="2006-06" db="EMBL/GenBank/DDBJ databases">
        <title>Complete sequence of Rubrobacter xylanophilus DSM 9941.</title>
        <authorList>
            <consortium name="US DOE Joint Genome Institute"/>
            <person name="Copeland A."/>
            <person name="Lucas S."/>
            <person name="Lapidus A."/>
            <person name="Barry K."/>
            <person name="Detter J.C."/>
            <person name="Glavina del Rio T."/>
            <person name="Hammon N."/>
            <person name="Israni S."/>
            <person name="Dalin E."/>
            <person name="Tice H."/>
            <person name="Pitluck S."/>
            <person name="Munk A.C."/>
            <person name="Brettin T."/>
            <person name="Bruce D."/>
            <person name="Han C."/>
            <person name="Tapia R."/>
            <person name="Gilna P."/>
            <person name="Schmutz J."/>
            <person name="Larimer F."/>
            <person name="Land M."/>
            <person name="Hauser L."/>
            <person name="Kyrpides N."/>
            <person name="Lykidis A."/>
            <person name="da Costa M.S."/>
            <person name="Rainey F.A."/>
            <person name="Empadinhas N."/>
            <person name="Jolivet E."/>
            <person name="Battista J.R."/>
            <person name="Richardson P."/>
        </authorList>
    </citation>
    <scope>NUCLEOTIDE SEQUENCE [LARGE SCALE GENOMIC DNA]</scope>
    <source>
        <strain evidence="6">DSM 9941 / NBRC 16129 / PRD-1</strain>
    </source>
</reference>
<dbReference type="PhylomeDB" id="Q1ARM0"/>
<keyword evidence="5" id="KW-0670">Pyruvate</keyword>
<dbReference type="PANTHER" id="PTHR11516">
    <property type="entry name" value="PYRUVATE DEHYDROGENASE E1 COMPONENT, ALPHA SUBUNIT BACTERIAL AND ORGANELLAR"/>
    <property type="match status" value="1"/>
</dbReference>
<evidence type="ECO:0000313" key="6">
    <source>
        <dbReference type="Proteomes" id="UP000006637"/>
    </source>
</evidence>
<evidence type="ECO:0000256" key="1">
    <source>
        <dbReference type="ARBA" id="ARBA00001964"/>
    </source>
</evidence>
<dbReference type="GO" id="GO:0000287">
    <property type="term" value="F:magnesium ion binding"/>
    <property type="evidence" value="ECO:0007669"/>
    <property type="project" value="UniProtKB-ARBA"/>
</dbReference>
<dbReference type="GO" id="GO:0006086">
    <property type="term" value="P:pyruvate decarboxylation to acetyl-CoA"/>
    <property type="evidence" value="ECO:0007669"/>
    <property type="project" value="TreeGrafter"/>
</dbReference>
<dbReference type="InterPro" id="IPR050642">
    <property type="entry name" value="PDH_E1_Alpha_Subunit"/>
</dbReference>
<gene>
    <name evidence="5" type="ordered locus">Rxyl_3050</name>
</gene>
<proteinExistence type="predicted"/>
<dbReference type="Pfam" id="PF00676">
    <property type="entry name" value="E1_dh"/>
    <property type="match status" value="1"/>
</dbReference>
<keyword evidence="2 5" id="KW-0560">Oxidoreductase</keyword>
<accession>Q1ARM0</accession>
<dbReference type="InterPro" id="IPR029061">
    <property type="entry name" value="THDP-binding"/>
</dbReference>
<dbReference type="CDD" id="cd02000">
    <property type="entry name" value="TPP_E1_PDC_ADC_BCADC"/>
    <property type="match status" value="1"/>
</dbReference>
<dbReference type="EMBL" id="CP000386">
    <property type="protein sequence ID" value="ABG05958.1"/>
    <property type="molecule type" value="Genomic_DNA"/>
</dbReference>
<dbReference type="InterPro" id="IPR001017">
    <property type="entry name" value="DH_E1"/>
</dbReference>
<sequence>MLGEEKLVGMLRLMLRIRRFEEKLAELFKRGKLPGFVHLYIGEEAVAVGACSALREDDRITSTHRGHGHVIAKGADVSRMMAELLGKEAGYCRGKGGSMHTVDFSLGIMGTNGIVGGGIPIAVGSAWGDRQLGRDTVTVSFFGDGASNQGVFFEGMNLAAIWKLPVIFLCENNGYTEWTPTEKLTAGRISDRGVPFGIPSVQVDGNDVISVHEAVSEAVGRARAGEGPSLIEARTYRWHGHNEGEEAFSGPYRPEEEIEEWKGKDPITTFAARLVEQGVFAREEIERVDAEEKERIEDAVRFAVESAYPDPEEALMHLFYDERPRLQQEVNR</sequence>
<dbReference type="eggNOG" id="COG1071">
    <property type="taxonomic scope" value="Bacteria"/>
</dbReference>
<dbReference type="GO" id="GO:0004739">
    <property type="term" value="F:pyruvate dehydrogenase (acetyl-transferring) activity"/>
    <property type="evidence" value="ECO:0007669"/>
    <property type="project" value="UniProtKB-EC"/>
</dbReference>